<dbReference type="Proteomes" id="UP000008065">
    <property type="component" value="Unassembled WGS sequence"/>
</dbReference>
<accession>F8MP04</accession>
<evidence type="ECO:0000313" key="1">
    <source>
        <dbReference type="EMBL" id="EGO56223.1"/>
    </source>
</evidence>
<dbReference type="EMBL" id="GL891305">
    <property type="protein sequence ID" value="EGO56223.1"/>
    <property type="molecule type" value="Genomic_DNA"/>
</dbReference>
<dbReference type="AlphaFoldDB" id="F8MP04"/>
<evidence type="ECO:0000313" key="2">
    <source>
        <dbReference type="Proteomes" id="UP000008065"/>
    </source>
</evidence>
<organism evidence="1 2">
    <name type="scientific">Neurospora tetrasperma (strain FGSC 2508 / ATCC MYA-4615 / P0657)</name>
    <dbReference type="NCBI Taxonomy" id="510951"/>
    <lineage>
        <taxon>Eukaryota</taxon>
        <taxon>Fungi</taxon>
        <taxon>Dikarya</taxon>
        <taxon>Ascomycota</taxon>
        <taxon>Pezizomycotina</taxon>
        <taxon>Sordariomycetes</taxon>
        <taxon>Sordariomycetidae</taxon>
        <taxon>Sordariales</taxon>
        <taxon>Sordariaceae</taxon>
        <taxon>Neurospora</taxon>
    </lineage>
</organism>
<dbReference type="VEuPathDB" id="FungiDB:NEUTE1DRAFT_110779"/>
<name>F8MP04_NEUT8</name>
<protein>
    <submittedName>
        <fullName evidence="1">Uncharacterized protein</fullName>
    </submittedName>
</protein>
<dbReference type="HOGENOM" id="CLU_1384499_0_0_1"/>
<keyword evidence="2" id="KW-1185">Reference proteome</keyword>
<gene>
    <name evidence="1" type="ORF">NEUTE1DRAFT_110779</name>
</gene>
<dbReference type="KEGG" id="nte:NEUTE1DRAFT110779"/>
<sequence>MVMLATRGQWQGDDWDKTPGSMEPRRWERVRNSEATRGHLPGLASFHSVPVDIACLAGGLTAIWGSTAEVHSIQCRSKQVQCKVLSVTTALRLSPLLVTPLLTNQNPIQGAALLQAQNMANPVIRPLHTIHFRDILHFREPLGNLSPFFLSLRIPSVIITIIPSNYGLPSRPYPTASSQSRRRTIPPRPPFIANWSA</sequence>
<dbReference type="GeneID" id="20822542"/>
<dbReference type="RefSeq" id="XP_009851847.1">
    <property type="nucleotide sequence ID" value="XM_009853545.1"/>
</dbReference>
<proteinExistence type="predicted"/>
<reference evidence="2" key="1">
    <citation type="journal article" date="2011" name="Genetics">
        <title>Massive changes in genome architecture accompany the transition to self-fertility in the filamentous fungus Neurospora tetrasperma.</title>
        <authorList>
            <person name="Ellison C.E."/>
            <person name="Stajich J.E."/>
            <person name="Jacobson D.J."/>
            <person name="Natvig D.O."/>
            <person name="Lapidus A."/>
            <person name="Foster B."/>
            <person name="Aerts A."/>
            <person name="Riley R."/>
            <person name="Lindquist E.A."/>
            <person name="Grigoriev I.V."/>
            <person name="Taylor J.W."/>
        </authorList>
    </citation>
    <scope>NUCLEOTIDE SEQUENCE [LARGE SCALE GENOMIC DNA]</scope>
    <source>
        <strain evidence="2">FGSC 2508 / P0657</strain>
    </source>
</reference>